<reference evidence="10 11" key="1">
    <citation type="submission" date="2015-07" db="EMBL/GenBank/DDBJ databases">
        <title>The genome of Pseudoloma neurophilia, a relevant intracellular parasite of the zebrafish.</title>
        <authorList>
            <person name="Ndikumana S."/>
            <person name="Pelin A."/>
            <person name="Sanders J."/>
            <person name="Corradi N."/>
        </authorList>
    </citation>
    <scope>NUCLEOTIDE SEQUENCE [LARGE SCALE GENOMIC DNA]</scope>
    <source>
        <strain evidence="10 11">MK1</strain>
    </source>
</reference>
<evidence type="ECO:0000256" key="6">
    <source>
        <dbReference type="ARBA" id="ARBA00023065"/>
    </source>
</evidence>
<proteinExistence type="inferred from homology"/>
<evidence type="ECO:0000256" key="2">
    <source>
        <dbReference type="ARBA" id="ARBA00007296"/>
    </source>
</evidence>
<keyword evidence="7 8" id="KW-0472">Membrane</keyword>
<dbReference type="GO" id="GO:0015078">
    <property type="term" value="F:proton transmembrane transporter activity"/>
    <property type="evidence" value="ECO:0007669"/>
    <property type="project" value="InterPro"/>
</dbReference>
<feature type="transmembrane region" description="Helical" evidence="8">
    <location>
        <begin position="52"/>
        <end position="69"/>
    </location>
</feature>
<dbReference type="EMBL" id="LGUB01000167">
    <property type="protein sequence ID" value="KRH93971.1"/>
    <property type="molecule type" value="Genomic_DNA"/>
</dbReference>
<dbReference type="InterPro" id="IPR035921">
    <property type="entry name" value="F/V-ATP_Csub_sf"/>
</dbReference>
<dbReference type="OrthoDB" id="10264021at2759"/>
<protein>
    <submittedName>
        <fullName evidence="10">Putative vacuolar ATP synthase</fullName>
    </submittedName>
</protein>
<comment type="subcellular location">
    <subcellularLocation>
        <location evidence="1">Membrane</location>
        <topology evidence="1">Multi-pass membrane protein</topology>
    </subcellularLocation>
</comment>
<dbReference type="GO" id="GO:0033177">
    <property type="term" value="C:proton-transporting two-sector ATPase complex, proton-transporting domain"/>
    <property type="evidence" value="ECO:0007669"/>
    <property type="project" value="InterPro"/>
</dbReference>
<keyword evidence="5 8" id="KW-1133">Transmembrane helix</keyword>
<gene>
    <name evidence="10" type="ORF">M153_4630006468</name>
</gene>
<evidence type="ECO:0000256" key="4">
    <source>
        <dbReference type="ARBA" id="ARBA00022692"/>
    </source>
</evidence>
<evidence type="ECO:0000313" key="10">
    <source>
        <dbReference type="EMBL" id="KRH93971.1"/>
    </source>
</evidence>
<dbReference type="Pfam" id="PF00137">
    <property type="entry name" value="ATP-synt_C"/>
    <property type="match status" value="2"/>
</dbReference>
<dbReference type="AlphaFoldDB" id="A0A0R0LXD9"/>
<feature type="transmembrane region" description="Helical" evidence="8">
    <location>
        <begin position="81"/>
        <end position="102"/>
    </location>
</feature>
<accession>A0A0R0LXD9</accession>
<keyword evidence="11" id="KW-1185">Reference proteome</keyword>
<feature type="domain" description="V-ATPase proteolipid subunit C-like" evidence="9">
    <location>
        <begin position="159"/>
        <end position="216"/>
    </location>
</feature>
<evidence type="ECO:0000259" key="9">
    <source>
        <dbReference type="Pfam" id="PF00137"/>
    </source>
</evidence>
<feature type="transmembrane region" description="Helical" evidence="8">
    <location>
        <begin position="122"/>
        <end position="144"/>
    </location>
</feature>
<dbReference type="Gene3D" id="1.20.120.610">
    <property type="entry name" value="lithium bound rotor ring of v- atpase"/>
    <property type="match status" value="1"/>
</dbReference>
<name>A0A0R0LXD9_9MICR</name>
<dbReference type="Proteomes" id="UP000051530">
    <property type="component" value="Unassembled WGS sequence"/>
</dbReference>
<evidence type="ECO:0000256" key="5">
    <source>
        <dbReference type="ARBA" id="ARBA00022989"/>
    </source>
</evidence>
<keyword evidence="6" id="KW-0406">Ion transport</keyword>
<comment type="caution">
    <text evidence="10">The sequence shown here is derived from an EMBL/GenBank/DDBJ whole genome shotgun (WGS) entry which is preliminary data.</text>
</comment>
<evidence type="ECO:0000256" key="3">
    <source>
        <dbReference type="ARBA" id="ARBA00022448"/>
    </source>
</evidence>
<feature type="transmembrane region" description="Helical" evidence="8">
    <location>
        <begin position="196"/>
        <end position="217"/>
    </location>
</feature>
<dbReference type="PANTHER" id="PTHR10263">
    <property type="entry name" value="V-TYPE PROTON ATPASE PROTEOLIPID SUBUNIT"/>
    <property type="match status" value="1"/>
</dbReference>
<keyword evidence="3" id="KW-0813">Transport</keyword>
<evidence type="ECO:0000256" key="7">
    <source>
        <dbReference type="ARBA" id="ARBA00023136"/>
    </source>
</evidence>
<evidence type="ECO:0000313" key="11">
    <source>
        <dbReference type="Proteomes" id="UP000051530"/>
    </source>
</evidence>
<dbReference type="VEuPathDB" id="MicrosporidiaDB:M153_4630006468"/>
<dbReference type="InterPro" id="IPR002379">
    <property type="entry name" value="ATPase_proteolipid_c-like_dom"/>
</dbReference>
<sequence length="225" mass="24918">THIKHNYIYLDQTLIYYTNQTQLYLLRPNLNILHKSNFNIPKMSEKSVSSKIIKYFIILLLAYIAYNNIPFRYFFNSPSFFAYFGAILSIVFNIIGTSRGMLSISNTCAGVSVLFPRVSGKAIIGIILCETNLLCGMVLAYMLIQTDVKTVQAGHCLFTSGLVMGTVGYASSLSTGLICAAVNVTDAKEESLFPKLVFFEFLAGSIGVLGFALAFMCKEKAKNFV</sequence>
<comment type="similarity">
    <text evidence="2">Belongs to the V-ATPase proteolipid subunit family.</text>
</comment>
<evidence type="ECO:0000256" key="8">
    <source>
        <dbReference type="SAM" id="Phobius"/>
    </source>
</evidence>
<feature type="non-terminal residue" evidence="10">
    <location>
        <position position="1"/>
    </location>
</feature>
<dbReference type="CDD" id="cd18178">
    <property type="entry name" value="ATP-synt_Vo_c_ATP6F_rpt2"/>
    <property type="match status" value="1"/>
</dbReference>
<evidence type="ECO:0000256" key="1">
    <source>
        <dbReference type="ARBA" id="ARBA00004141"/>
    </source>
</evidence>
<organism evidence="10 11">
    <name type="scientific">Pseudoloma neurophilia</name>
    <dbReference type="NCBI Taxonomy" id="146866"/>
    <lineage>
        <taxon>Eukaryota</taxon>
        <taxon>Fungi</taxon>
        <taxon>Fungi incertae sedis</taxon>
        <taxon>Microsporidia</taxon>
        <taxon>Pseudoloma</taxon>
    </lineage>
</organism>
<feature type="domain" description="V-ATPase proteolipid subunit C-like" evidence="9">
    <location>
        <begin position="84"/>
        <end position="143"/>
    </location>
</feature>
<feature type="transmembrane region" description="Helical" evidence="8">
    <location>
        <begin position="156"/>
        <end position="184"/>
    </location>
</feature>
<keyword evidence="4 8" id="KW-0812">Transmembrane</keyword>